<dbReference type="PROSITE" id="PS50112">
    <property type="entry name" value="PAS"/>
    <property type="match status" value="1"/>
</dbReference>
<dbReference type="NCBIfam" id="TIGR00229">
    <property type="entry name" value="sensory_box"/>
    <property type="match status" value="1"/>
</dbReference>
<dbReference type="SUPFAM" id="SSF55785">
    <property type="entry name" value="PYP-like sensor domain (PAS domain)"/>
    <property type="match status" value="2"/>
</dbReference>
<dbReference type="InterPro" id="IPR003661">
    <property type="entry name" value="HisK_dim/P_dom"/>
</dbReference>
<dbReference type="InterPro" id="IPR005467">
    <property type="entry name" value="His_kinase_dom"/>
</dbReference>
<dbReference type="SMART" id="SM00387">
    <property type="entry name" value="HATPase_c"/>
    <property type="match status" value="1"/>
</dbReference>
<dbReference type="PANTHER" id="PTHR43719:SF30">
    <property type="entry name" value="TWO-COMPONENT SYSTEM RESPONSE REGULATOR"/>
    <property type="match status" value="1"/>
</dbReference>
<dbReference type="CDD" id="cd00130">
    <property type="entry name" value="PAS"/>
    <property type="match status" value="1"/>
</dbReference>
<sequence length="1131" mass="127117">MQDPSISSRANNPLPEGSQCDGGGIQRLRSPHASLLDGQIDVRPLLDYLFDDDRPITIVEDLSQKPRIVFKNVLFAQSFGSRDGEEAFEEWLANLPRSNKKGTELGIFQGKSWSSRPFKHIWRIIQGRGVMPRKPTVPLRRRYSSSSQPSTWGDIVEGGRKPIDWTRDSVDVTEYPPWIKFVKSYDWENTILGPISDWPEELCRLAVIIMACPDPRMVYWGFEQAILYNEAAATIIGHRHPGIIGKRFVDVWGPDIFQRHMDLLKNAIFKGRSDQAYDFKAILERDGRIEETYWNIHLLPVPGHDGHTIAAVNEYTESTSDVYNDQRRKVLAKVSEHTSLAQTLPGLWSTLLADLEGHLNDTMYVAIYTAESDSQDLFNLEGFIGAPTHAFTSSVDMTNISLEPDLAEGFRRARASQQVEMLSKNDMPPNLAIDYKERGTVSTACICPISSMSGHQLAFIVVGLNPQRPYTEELGLFINHVRDLILRFAAVISLPEEQRKDQLRFEELNLALTQQLRITALKAEKNEETFMRMARNAPFGMYMYDPNGDPKFVNDSYLELLHMTRSELAEKAATGLAWRDTVYEEDAEFIAKTWQGLRDAKTPTKVEYRIKTPDGNHKWVENLSFPELDEEGRVVTVMGWLYDISHRKLTEALMAEKLEDALENKRASERFIDMTSHEMRNPLSAILQLADEISSSMTLPTPPISTVTISTETADTILDAAQTIVLCAQHQKNIVDDVLTISKLDSNLLVITPDKVNPLELIRKALKMYDAELRRAEITCTLEVRNNYTVLDIDLVMLDPSRLLQVVINLLTNAIKFTKDLPDRKITLILSASKTPPTGEEYDLAFAPRHQKSAAVAKTTAADWGTGQEVYIQIAVKDTGKGLTQEEMKVLFHRFSQGNPRTYKQYGGSGLGLFISQQLTHLQGGQIGVHSEAGVGSIFAFFVKARRVVEEHDVGQSKSTKRRRHSGGNEALDRTVGHMRGVGLQAPQHRPGVLHVLVVEDNAINQRVMAQQLRRLGCIVSTADHGLDALSFLTKTTFYRSSAGVPLSVVLMDLEMPVMDGLTCISRIRELERTGEIIRHVPVIAITANARSEQIQNALAAGMNEVVTKPFTIRELMPRMEKLVAELSPPD</sequence>
<dbReference type="Pfam" id="PF02518">
    <property type="entry name" value="HATPase_c"/>
    <property type="match status" value="1"/>
</dbReference>
<dbReference type="Gene3D" id="3.30.450.20">
    <property type="entry name" value="PAS domain"/>
    <property type="match status" value="2"/>
</dbReference>
<dbReference type="InterPro" id="IPR000014">
    <property type="entry name" value="PAS"/>
</dbReference>
<dbReference type="InterPro" id="IPR036097">
    <property type="entry name" value="HisK_dim/P_sf"/>
</dbReference>
<evidence type="ECO:0000256" key="2">
    <source>
        <dbReference type="PROSITE-ProRule" id="PRU00169"/>
    </source>
</evidence>
<dbReference type="SMART" id="SM00388">
    <property type="entry name" value="HisKA"/>
    <property type="match status" value="1"/>
</dbReference>
<evidence type="ECO:0000259" key="7">
    <source>
        <dbReference type="PROSITE" id="PS50113"/>
    </source>
</evidence>
<dbReference type="InterPro" id="IPR013655">
    <property type="entry name" value="PAS_fold_3"/>
</dbReference>
<dbReference type="SUPFAM" id="SSF52172">
    <property type="entry name" value="CheY-like"/>
    <property type="match status" value="1"/>
</dbReference>
<evidence type="ECO:0008006" key="10">
    <source>
        <dbReference type="Google" id="ProtNLM"/>
    </source>
</evidence>
<protein>
    <recommendedName>
        <fullName evidence="10">Histidine kinase</fullName>
    </recommendedName>
</protein>
<dbReference type="PROSITE" id="PS50110">
    <property type="entry name" value="RESPONSE_REGULATORY"/>
    <property type="match status" value="1"/>
</dbReference>
<dbReference type="PROSITE" id="PS50109">
    <property type="entry name" value="HIS_KIN"/>
    <property type="match status" value="1"/>
</dbReference>
<dbReference type="Pfam" id="PF00072">
    <property type="entry name" value="Response_reg"/>
    <property type="match status" value="1"/>
</dbReference>
<dbReference type="Gene3D" id="3.40.50.2300">
    <property type="match status" value="1"/>
</dbReference>
<dbReference type="SUPFAM" id="SSF47384">
    <property type="entry name" value="Homodimeric domain of signal transducing histidine kinase"/>
    <property type="match status" value="1"/>
</dbReference>
<dbReference type="InterPro" id="IPR001610">
    <property type="entry name" value="PAC"/>
</dbReference>
<dbReference type="InterPro" id="IPR000700">
    <property type="entry name" value="PAS-assoc_C"/>
</dbReference>
<dbReference type="SMART" id="SM00086">
    <property type="entry name" value="PAC"/>
    <property type="match status" value="1"/>
</dbReference>
<dbReference type="InterPro" id="IPR004358">
    <property type="entry name" value="Sig_transdc_His_kin-like_C"/>
</dbReference>
<evidence type="ECO:0000259" key="5">
    <source>
        <dbReference type="PROSITE" id="PS50110"/>
    </source>
</evidence>
<evidence type="ECO:0000259" key="4">
    <source>
        <dbReference type="PROSITE" id="PS50109"/>
    </source>
</evidence>
<keyword evidence="9" id="KW-1185">Reference proteome</keyword>
<keyword evidence="1 2" id="KW-0597">Phosphoprotein</keyword>
<dbReference type="InterPro" id="IPR050956">
    <property type="entry name" value="2C_system_His_kinase"/>
</dbReference>
<dbReference type="Gene3D" id="3.30.565.10">
    <property type="entry name" value="Histidine kinase-like ATPase, C-terminal domain"/>
    <property type="match status" value="1"/>
</dbReference>
<feature type="domain" description="PAC" evidence="7">
    <location>
        <begin position="604"/>
        <end position="656"/>
    </location>
</feature>
<dbReference type="CDD" id="cd17546">
    <property type="entry name" value="REC_hyHK_CKI1_RcsC-like"/>
    <property type="match status" value="1"/>
</dbReference>
<evidence type="ECO:0000259" key="6">
    <source>
        <dbReference type="PROSITE" id="PS50112"/>
    </source>
</evidence>
<dbReference type="PRINTS" id="PR00344">
    <property type="entry name" value="BCTRLSENSOR"/>
</dbReference>
<dbReference type="GeneID" id="95975870"/>
<dbReference type="InterPro" id="IPR001789">
    <property type="entry name" value="Sig_transdc_resp-reg_receiver"/>
</dbReference>
<evidence type="ECO:0000256" key="3">
    <source>
        <dbReference type="SAM" id="MobiDB-lite"/>
    </source>
</evidence>
<evidence type="ECO:0000313" key="8">
    <source>
        <dbReference type="EMBL" id="KAL1305256.1"/>
    </source>
</evidence>
<dbReference type="Gene3D" id="1.10.287.130">
    <property type="match status" value="1"/>
</dbReference>
<dbReference type="SMART" id="SM00091">
    <property type="entry name" value="PAS"/>
    <property type="match status" value="2"/>
</dbReference>
<organism evidence="8 9">
    <name type="scientific">Neodothiora populina</name>
    <dbReference type="NCBI Taxonomy" id="2781224"/>
    <lineage>
        <taxon>Eukaryota</taxon>
        <taxon>Fungi</taxon>
        <taxon>Dikarya</taxon>
        <taxon>Ascomycota</taxon>
        <taxon>Pezizomycotina</taxon>
        <taxon>Dothideomycetes</taxon>
        <taxon>Dothideomycetidae</taxon>
        <taxon>Dothideales</taxon>
        <taxon>Dothioraceae</taxon>
        <taxon>Neodothiora</taxon>
    </lineage>
</organism>
<dbReference type="Pfam" id="PF08447">
    <property type="entry name" value="PAS_3"/>
    <property type="match status" value="1"/>
</dbReference>
<dbReference type="InterPro" id="IPR003594">
    <property type="entry name" value="HATPase_dom"/>
</dbReference>
<dbReference type="RefSeq" id="XP_069201529.1">
    <property type="nucleotide sequence ID" value="XM_069341453.1"/>
</dbReference>
<dbReference type="SMART" id="SM00448">
    <property type="entry name" value="REC"/>
    <property type="match status" value="1"/>
</dbReference>
<feature type="domain" description="PAS" evidence="6">
    <location>
        <begin position="526"/>
        <end position="600"/>
    </location>
</feature>
<feature type="domain" description="Histidine kinase" evidence="4">
    <location>
        <begin position="674"/>
        <end position="947"/>
    </location>
</feature>
<dbReference type="SUPFAM" id="SSF55874">
    <property type="entry name" value="ATPase domain of HSP90 chaperone/DNA topoisomerase II/histidine kinase"/>
    <property type="match status" value="1"/>
</dbReference>
<dbReference type="EMBL" id="JBFMKM010000007">
    <property type="protein sequence ID" value="KAL1305256.1"/>
    <property type="molecule type" value="Genomic_DNA"/>
</dbReference>
<comment type="caution">
    <text evidence="8">The sequence shown here is derived from an EMBL/GenBank/DDBJ whole genome shotgun (WGS) entry which is preliminary data.</text>
</comment>
<dbReference type="Pfam" id="PF00512">
    <property type="entry name" value="HisKA"/>
    <property type="match status" value="1"/>
</dbReference>
<feature type="modified residue" description="4-aspartylphosphate" evidence="2">
    <location>
        <position position="1053"/>
    </location>
</feature>
<proteinExistence type="predicted"/>
<dbReference type="PROSITE" id="PS50113">
    <property type="entry name" value="PAC"/>
    <property type="match status" value="1"/>
</dbReference>
<feature type="region of interest" description="Disordered" evidence="3">
    <location>
        <begin position="953"/>
        <end position="973"/>
    </location>
</feature>
<feature type="compositionally biased region" description="Polar residues" evidence="3">
    <location>
        <begin position="1"/>
        <end position="11"/>
    </location>
</feature>
<dbReference type="PANTHER" id="PTHR43719">
    <property type="entry name" value="TWO-COMPONENT HISTIDINE KINASE"/>
    <property type="match status" value="1"/>
</dbReference>
<evidence type="ECO:0000256" key="1">
    <source>
        <dbReference type="ARBA" id="ARBA00022553"/>
    </source>
</evidence>
<feature type="domain" description="Response regulatory" evidence="5">
    <location>
        <begin position="995"/>
        <end position="1124"/>
    </location>
</feature>
<name>A0ABR3PHP2_9PEZI</name>
<reference evidence="8 9" key="1">
    <citation type="submission" date="2024-07" db="EMBL/GenBank/DDBJ databases">
        <title>Draft sequence of the Neodothiora populina.</title>
        <authorList>
            <person name="Drown D.D."/>
            <person name="Schuette U.S."/>
            <person name="Buechlein A.B."/>
            <person name="Rusch D.R."/>
            <person name="Winton L.W."/>
            <person name="Adams G.A."/>
        </authorList>
    </citation>
    <scope>NUCLEOTIDE SEQUENCE [LARGE SCALE GENOMIC DNA]</scope>
    <source>
        <strain evidence="8 9">CPC 39397</strain>
    </source>
</reference>
<dbReference type="CDD" id="cd00082">
    <property type="entry name" value="HisKA"/>
    <property type="match status" value="1"/>
</dbReference>
<gene>
    <name evidence="8" type="ORF">AAFC00_002168</name>
</gene>
<dbReference type="Proteomes" id="UP001562354">
    <property type="component" value="Unassembled WGS sequence"/>
</dbReference>
<dbReference type="InterPro" id="IPR036890">
    <property type="entry name" value="HATPase_C_sf"/>
</dbReference>
<dbReference type="InterPro" id="IPR011006">
    <property type="entry name" value="CheY-like_superfamily"/>
</dbReference>
<evidence type="ECO:0000313" key="9">
    <source>
        <dbReference type="Proteomes" id="UP001562354"/>
    </source>
</evidence>
<dbReference type="InterPro" id="IPR035965">
    <property type="entry name" value="PAS-like_dom_sf"/>
</dbReference>
<feature type="region of interest" description="Disordered" evidence="3">
    <location>
        <begin position="1"/>
        <end position="26"/>
    </location>
</feature>
<accession>A0ABR3PHP2</accession>